<proteinExistence type="predicted"/>
<reference evidence="1 2" key="1">
    <citation type="submission" date="2019-08" db="EMBL/GenBank/DDBJ databases">
        <title>In-depth cultivation of the pig gut microbiome towards novel bacterial diversity and tailored functional studies.</title>
        <authorList>
            <person name="Wylensek D."/>
            <person name="Hitch T.C.A."/>
            <person name="Clavel T."/>
        </authorList>
    </citation>
    <scope>NUCLEOTIDE SEQUENCE [LARGE SCALE GENOMIC DNA]</scope>
    <source>
        <strain evidence="1 2">WCA-389-WT-23D1</strain>
    </source>
</reference>
<accession>A0A7X2NKB7</accession>
<protein>
    <submittedName>
        <fullName evidence="1">Uncharacterized protein</fullName>
    </submittedName>
</protein>
<sequence>MRTKETLFAFENIQTLLQYLYMDPDHCVKVDNDVTTLQIRMEEDGRFFARNLLFPDHPELNYTQEMTVPAMLSIIEQLKGKAPEQFPHAFQNRWEEIDSMTSMNLSLNKFNQR</sequence>
<name>A0A7X2NKB7_9CLOT</name>
<dbReference type="AlphaFoldDB" id="A0A7X2NKB7"/>
<comment type="caution">
    <text evidence="1">The sequence shown here is derived from an EMBL/GenBank/DDBJ whole genome shotgun (WGS) entry which is preliminary data.</text>
</comment>
<dbReference type="Proteomes" id="UP000429958">
    <property type="component" value="Unassembled WGS sequence"/>
</dbReference>
<evidence type="ECO:0000313" key="2">
    <source>
        <dbReference type="Proteomes" id="UP000429958"/>
    </source>
</evidence>
<gene>
    <name evidence="1" type="ORF">FYJ39_08000</name>
</gene>
<organism evidence="1 2">
    <name type="scientific">Clostridium porci</name>
    <dbReference type="NCBI Taxonomy" id="2605778"/>
    <lineage>
        <taxon>Bacteria</taxon>
        <taxon>Bacillati</taxon>
        <taxon>Bacillota</taxon>
        <taxon>Clostridia</taxon>
        <taxon>Eubacteriales</taxon>
        <taxon>Clostridiaceae</taxon>
        <taxon>Clostridium</taxon>
    </lineage>
</organism>
<evidence type="ECO:0000313" key="1">
    <source>
        <dbReference type="EMBL" id="MSS36512.1"/>
    </source>
</evidence>
<dbReference type="EMBL" id="VUMD01000006">
    <property type="protein sequence ID" value="MSS36512.1"/>
    <property type="molecule type" value="Genomic_DNA"/>
</dbReference>
<dbReference type="RefSeq" id="WP_154471956.1">
    <property type="nucleotide sequence ID" value="NZ_VUMD01000006.1"/>
</dbReference>
<keyword evidence="2" id="KW-1185">Reference proteome</keyword>